<evidence type="ECO:0000313" key="9">
    <source>
        <dbReference type="Proteomes" id="UP000050816"/>
    </source>
</evidence>
<reference evidence="8 9" key="1">
    <citation type="journal article" date="2015" name="Genome Announc.">
        <title>Expanding the biotechnology potential of lactobacilli through comparative genomics of 213 strains and associated genera.</title>
        <authorList>
            <person name="Sun Z."/>
            <person name="Harris H.M."/>
            <person name="McCann A."/>
            <person name="Guo C."/>
            <person name="Argimon S."/>
            <person name="Zhang W."/>
            <person name="Yang X."/>
            <person name="Jeffery I.B."/>
            <person name="Cooney J.C."/>
            <person name="Kagawa T.F."/>
            <person name="Liu W."/>
            <person name="Song Y."/>
            <person name="Salvetti E."/>
            <person name="Wrobel A."/>
            <person name="Rasinkangas P."/>
            <person name="Parkhill J."/>
            <person name="Rea M.C."/>
            <person name="O'Sullivan O."/>
            <person name="Ritari J."/>
            <person name="Douillard F.P."/>
            <person name="Paul Ross R."/>
            <person name="Yang R."/>
            <person name="Briner A.E."/>
            <person name="Felis G.E."/>
            <person name="de Vos W.M."/>
            <person name="Barrangou R."/>
            <person name="Klaenhammer T.R."/>
            <person name="Caufield P.W."/>
            <person name="Cui Y."/>
            <person name="Zhang H."/>
            <person name="O'Toole P.W."/>
        </authorList>
    </citation>
    <scope>NUCLEOTIDE SEQUENCE [LARGE SCALE GENOMIC DNA]</scope>
    <source>
        <strain evidence="8 9">DSM 15946</strain>
    </source>
</reference>
<dbReference type="EMBL" id="AZFK01000003">
    <property type="protein sequence ID" value="KRL92543.1"/>
    <property type="molecule type" value="Genomic_DNA"/>
</dbReference>
<comment type="function">
    <text evidence="1">Required for the transposition of the insertion element.</text>
</comment>
<dbReference type="GO" id="GO:0005829">
    <property type="term" value="C:cytosol"/>
    <property type="evidence" value="ECO:0007669"/>
    <property type="project" value="TreeGrafter"/>
</dbReference>
<evidence type="ECO:0000259" key="7">
    <source>
        <dbReference type="PROSITE" id="PS50994"/>
    </source>
</evidence>
<dbReference type="GO" id="GO:0003677">
    <property type="term" value="F:DNA binding"/>
    <property type="evidence" value="ECO:0007669"/>
    <property type="project" value="UniProtKB-KW"/>
</dbReference>
<organism evidence="8 9">
    <name type="scientific">Limosilactobacillus ingluviei DSM 15946</name>
    <dbReference type="NCBI Taxonomy" id="1423760"/>
    <lineage>
        <taxon>Bacteria</taxon>
        <taxon>Bacillati</taxon>
        <taxon>Bacillota</taxon>
        <taxon>Bacilli</taxon>
        <taxon>Lactobacillales</taxon>
        <taxon>Lactobacillaceae</taxon>
        <taxon>Limosilactobacillus</taxon>
    </lineage>
</organism>
<dbReference type="InterPro" id="IPR001598">
    <property type="entry name" value="Transposase_IS30_CS"/>
</dbReference>
<evidence type="ECO:0000313" key="8">
    <source>
        <dbReference type="EMBL" id="KRL92543.1"/>
    </source>
</evidence>
<feature type="compositionally biased region" description="Basic residues" evidence="6">
    <location>
        <begin position="135"/>
        <end position="153"/>
    </location>
</feature>
<dbReference type="NCBIfam" id="NF033563">
    <property type="entry name" value="transpos_IS30"/>
    <property type="match status" value="1"/>
</dbReference>
<dbReference type="InterPro" id="IPR025246">
    <property type="entry name" value="IS30-like_HTH"/>
</dbReference>
<dbReference type="SUPFAM" id="SSF53098">
    <property type="entry name" value="Ribonuclease H-like"/>
    <property type="match status" value="1"/>
</dbReference>
<evidence type="ECO:0000256" key="3">
    <source>
        <dbReference type="ARBA" id="ARBA00022578"/>
    </source>
</evidence>
<dbReference type="GO" id="GO:0015074">
    <property type="term" value="P:DNA integration"/>
    <property type="evidence" value="ECO:0007669"/>
    <property type="project" value="InterPro"/>
</dbReference>
<evidence type="ECO:0000256" key="6">
    <source>
        <dbReference type="SAM" id="MobiDB-lite"/>
    </source>
</evidence>
<keyword evidence="5" id="KW-0233">DNA recombination</keyword>
<dbReference type="GO" id="GO:0004803">
    <property type="term" value="F:transposase activity"/>
    <property type="evidence" value="ECO:0007669"/>
    <property type="project" value="InterPro"/>
</dbReference>
<evidence type="ECO:0000256" key="5">
    <source>
        <dbReference type="ARBA" id="ARBA00023172"/>
    </source>
</evidence>
<comment type="caution">
    <text evidence="8">The sequence shown here is derived from an EMBL/GenBank/DDBJ whole genome shotgun (WGS) entry which is preliminary data.</text>
</comment>
<feature type="domain" description="Integrase catalytic" evidence="7">
    <location>
        <begin position="162"/>
        <end position="324"/>
    </location>
</feature>
<dbReference type="PATRIC" id="fig|1423760.3.peg.1895"/>
<evidence type="ECO:0000256" key="4">
    <source>
        <dbReference type="ARBA" id="ARBA00023125"/>
    </source>
</evidence>
<gene>
    <name evidence="8" type="ORF">FC43_GL001808</name>
</gene>
<dbReference type="PROSITE" id="PS50994">
    <property type="entry name" value="INTEGRASE"/>
    <property type="match status" value="1"/>
</dbReference>
<dbReference type="PANTHER" id="PTHR10948">
    <property type="entry name" value="TRANSPOSASE"/>
    <property type="match status" value="1"/>
</dbReference>
<evidence type="ECO:0000256" key="2">
    <source>
        <dbReference type="ARBA" id="ARBA00006363"/>
    </source>
</evidence>
<sequence length="328" mass="38799">MSYIHLTIKEREMLMCLKANGLSIRAIALRLGRCPSTISRELKRCSGNYSANDAERDYREKRQNCHKPLLLDLHPQLCQKIAHYILKLHWSPEQIASRFKKEGQWCVSYNTIYRHIYKHNLSQRYSSRGDTGVQRHLRHKHRTRHPKNMRKHREPQTNYLSIHDRPEFINNRQRIGDWEIDTVMGKTGHAVLLTVVDRLSRLTLIKKIAHKEADDVNQGLIDLLGSIPKEFVHSLTPDHGREFLSLDEIQERLGVTIYWPDPYSPEQRGTNENTNGLIREYFPKRTDIDNYTEEDVEFCQDQLNRRPRKILNYETPSEVFFEEPLHLV</sequence>
<dbReference type="InterPro" id="IPR009057">
    <property type="entry name" value="Homeodomain-like_sf"/>
</dbReference>
<feature type="region of interest" description="Disordered" evidence="6">
    <location>
        <begin position="126"/>
        <end position="154"/>
    </location>
</feature>
<comment type="similarity">
    <text evidence="2">Belongs to the transposase IS30 family.</text>
</comment>
<dbReference type="InterPro" id="IPR053392">
    <property type="entry name" value="Transposase_IS30-like"/>
</dbReference>
<keyword evidence="4" id="KW-0238">DNA-binding</keyword>
<dbReference type="RefSeq" id="WP_056953299.1">
    <property type="nucleotide sequence ID" value="NZ_AZFK01000003.1"/>
</dbReference>
<evidence type="ECO:0000256" key="1">
    <source>
        <dbReference type="ARBA" id="ARBA00002190"/>
    </source>
</evidence>
<dbReference type="AlphaFoldDB" id="A0A0R1UGK9"/>
<dbReference type="GO" id="GO:0006313">
    <property type="term" value="P:DNA transposition"/>
    <property type="evidence" value="ECO:0007669"/>
    <property type="project" value="InterPro"/>
</dbReference>
<accession>A0A0R1UGK9</accession>
<dbReference type="SUPFAM" id="SSF46689">
    <property type="entry name" value="Homeodomain-like"/>
    <property type="match status" value="1"/>
</dbReference>
<name>A0A0R1UGK9_9LACO</name>
<keyword evidence="3" id="KW-0815">Transposition</keyword>
<dbReference type="InterPro" id="IPR012337">
    <property type="entry name" value="RNaseH-like_sf"/>
</dbReference>
<dbReference type="InterPro" id="IPR051917">
    <property type="entry name" value="Transposase-Integrase"/>
</dbReference>
<dbReference type="Gene3D" id="3.30.420.10">
    <property type="entry name" value="Ribonuclease H-like superfamily/Ribonuclease H"/>
    <property type="match status" value="1"/>
</dbReference>
<proteinExistence type="inferred from homology"/>
<protein>
    <submittedName>
        <fullName evidence="8">Transposase</fullName>
    </submittedName>
</protein>
<dbReference type="PANTHER" id="PTHR10948:SF23">
    <property type="entry name" value="TRANSPOSASE INSI FOR INSERTION SEQUENCE ELEMENT IS30A-RELATED"/>
    <property type="match status" value="1"/>
</dbReference>
<dbReference type="PROSITE" id="PS01043">
    <property type="entry name" value="TRANSPOSASE_IS30"/>
    <property type="match status" value="1"/>
</dbReference>
<dbReference type="InterPro" id="IPR036397">
    <property type="entry name" value="RNaseH_sf"/>
</dbReference>
<dbReference type="InterPro" id="IPR001584">
    <property type="entry name" value="Integrase_cat-core"/>
</dbReference>
<dbReference type="Proteomes" id="UP000050816">
    <property type="component" value="Unassembled WGS sequence"/>
</dbReference>
<dbReference type="Pfam" id="PF00665">
    <property type="entry name" value="rve"/>
    <property type="match status" value="1"/>
</dbReference>
<dbReference type="Pfam" id="PF13936">
    <property type="entry name" value="HTH_38"/>
    <property type="match status" value="1"/>
</dbReference>